<evidence type="ECO:0000313" key="1">
    <source>
        <dbReference type="EMBL" id="OVF10059.1"/>
    </source>
</evidence>
<dbReference type="AlphaFoldDB" id="A0AA91Q2A3"/>
<dbReference type="InterPro" id="IPR029069">
    <property type="entry name" value="HotDog_dom_sf"/>
</dbReference>
<comment type="caution">
    <text evidence="1">The sequence shown here is derived from an EMBL/GenBank/DDBJ whole genome shotgun (WGS) entry which is preliminary data.</text>
</comment>
<dbReference type="PANTHER" id="PTHR28152:SF1">
    <property type="entry name" value="HYDROXYACYL-THIOESTER DEHYDRATASE TYPE 2, MITOCHONDRIAL"/>
    <property type="match status" value="1"/>
</dbReference>
<dbReference type="Proteomes" id="UP000195602">
    <property type="component" value="Unassembled WGS sequence"/>
</dbReference>
<accession>A0AA91Q2A3</accession>
<gene>
    <name evidence="1" type="ORF">A9F13_03g01969</name>
</gene>
<reference evidence="1 2" key="1">
    <citation type="submission" date="2017-04" db="EMBL/GenBank/DDBJ databases">
        <title>Draft genome of the yeast Clavispora lusitaniae type strain CBS 6936.</title>
        <authorList>
            <person name="Durrens P."/>
            <person name="Klopp C."/>
            <person name="Biteau N."/>
            <person name="Fitton-Ouhabi V."/>
            <person name="Dementhon K."/>
            <person name="Accoceberry I."/>
            <person name="Sherman D.J."/>
            <person name="Noel T."/>
        </authorList>
    </citation>
    <scope>NUCLEOTIDE SEQUENCE [LARGE SCALE GENOMIC DNA]</scope>
    <source>
        <strain evidence="1 2">CBS 6936</strain>
    </source>
</reference>
<dbReference type="EMBL" id="LYUB02000003">
    <property type="protein sequence ID" value="OVF10059.1"/>
    <property type="molecule type" value="Genomic_DNA"/>
</dbReference>
<organism evidence="1 2">
    <name type="scientific">Clavispora lusitaniae</name>
    <name type="common">Candida lusitaniae</name>
    <dbReference type="NCBI Taxonomy" id="36911"/>
    <lineage>
        <taxon>Eukaryota</taxon>
        <taxon>Fungi</taxon>
        <taxon>Dikarya</taxon>
        <taxon>Ascomycota</taxon>
        <taxon>Saccharomycotina</taxon>
        <taxon>Pichiomycetes</taxon>
        <taxon>Metschnikowiaceae</taxon>
        <taxon>Clavispora</taxon>
    </lineage>
</organism>
<dbReference type="InterPro" id="IPR052741">
    <property type="entry name" value="Mitochondrial_HTD2"/>
</dbReference>
<protein>
    <submittedName>
        <fullName evidence="1">Hydroxyacyl-thioester dehydratase</fullName>
    </submittedName>
</protein>
<dbReference type="PANTHER" id="PTHR28152">
    <property type="entry name" value="HYDROXYACYL-THIOESTER DEHYDRATASE TYPE 2, MITOCHONDRIAL"/>
    <property type="match status" value="1"/>
</dbReference>
<dbReference type="GO" id="GO:0005739">
    <property type="term" value="C:mitochondrion"/>
    <property type="evidence" value="ECO:0007669"/>
    <property type="project" value="TreeGrafter"/>
</dbReference>
<sequence length="286" mass="32706">MNKVQKWASHIKRQKWVWDDVYSVGGINHLTNLFHDIIPLQKPSPSLYGYNFIFNNQTNSLLGSDGYDNYQAPMDDENHQLFRRRMWVGGSLDYLGPLPTTNDLVRCEERIRNVRTVGSSVFVTIMRSFTCKDSPVMTEQRTIMYTNEAFQPTLKQEVHLNPNVSDGVQDSTSCTFRLSDVMRFSALSYNLHKIHYDRSYCASENLRDVVVSGPLLVSVMLHYAATKLPDLRIQRFSYRNSSPCYIDEEVQLVLNKHDDNVYEIAVMKKGLSLSGGIITPQGSGYA</sequence>
<proteinExistence type="predicted"/>
<dbReference type="Gene3D" id="3.10.129.10">
    <property type="entry name" value="Hotdog Thioesterase"/>
    <property type="match status" value="1"/>
</dbReference>
<name>A0AA91Q2A3_CLALS</name>
<evidence type="ECO:0000313" key="2">
    <source>
        <dbReference type="Proteomes" id="UP000195602"/>
    </source>
</evidence>
<dbReference type="GO" id="GO:0019171">
    <property type="term" value="F:(3R)-hydroxyacyl-[acyl-carrier-protein] dehydratase activity"/>
    <property type="evidence" value="ECO:0007669"/>
    <property type="project" value="TreeGrafter"/>
</dbReference>
<dbReference type="SUPFAM" id="SSF54637">
    <property type="entry name" value="Thioesterase/thiol ester dehydrase-isomerase"/>
    <property type="match status" value="1"/>
</dbReference>
<dbReference type="KEGG" id="clus:A9F13_03g01969"/>